<reference evidence="2" key="1">
    <citation type="journal article" date="2015" name="Nature">
        <title>Complex archaea that bridge the gap between prokaryotes and eukaryotes.</title>
        <authorList>
            <person name="Spang A."/>
            <person name="Saw J.H."/>
            <person name="Jorgensen S.L."/>
            <person name="Zaremba-Niedzwiedzka K."/>
            <person name="Martijn J."/>
            <person name="Lind A.E."/>
            <person name="van Eijk R."/>
            <person name="Schleper C."/>
            <person name="Guy L."/>
            <person name="Ettema T.J."/>
        </authorList>
    </citation>
    <scope>NUCLEOTIDE SEQUENCE</scope>
</reference>
<dbReference type="EMBL" id="LAZR01003343">
    <property type="protein sequence ID" value="KKN19364.1"/>
    <property type="molecule type" value="Genomic_DNA"/>
</dbReference>
<accession>A0A0F9NNA5</accession>
<organism evidence="2">
    <name type="scientific">marine sediment metagenome</name>
    <dbReference type="NCBI Taxonomy" id="412755"/>
    <lineage>
        <taxon>unclassified sequences</taxon>
        <taxon>metagenomes</taxon>
        <taxon>ecological metagenomes</taxon>
    </lineage>
</organism>
<comment type="caution">
    <text evidence="2">The sequence shown here is derived from an EMBL/GenBank/DDBJ whole genome shotgun (WGS) entry which is preliminary data.</text>
</comment>
<gene>
    <name evidence="2" type="ORF">LCGC14_0946470</name>
</gene>
<feature type="transmembrane region" description="Helical" evidence="1">
    <location>
        <begin position="49"/>
        <end position="68"/>
    </location>
</feature>
<dbReference type="AlphaFoldDB" id="A0A0F9NNA5"/>
<name>A0A0F9NNA5_9ZZZZ</name>
<evidence type="ECO:0000256" key="1">
    <source>
        <dbReference type="SAM" id="Phobius"/>
    </source>
</evidence>
<keyword evidence="1" id="KW-0812">Transmembrane</keyword>
<keyword evidence="1" id="KW-0472">Membrane</keyword>
<protein>
    <submittedName>
        <fullName evidence="2">Uncharacterized protein</fullName>
    </submittedName>
</protein>
<sequence length="267" mass="30948">MIINRKCKHLTLVRFVDKKNINKEIKEEPLKRIKDKYIEFKNSQISGNIWIIGVINIIINIICIVLIFPQSILNVIEGDVLLVLALISLFIILVFNFVFIFFPTKFPIKVIVTEEEIKKKTKIKKNQKRVNSFKPEVSSKFKIEDEQSKYFSEEDMELEIPVIPEAPKKQEKLTLDSSNLSNDVIERIKLAESPNTKVVLVNCERCKAIITVPIPKNFVTTSELPVVPISFIHKNLQNKDQHCLTIHLDHDFDIRRQRISDVVLSSD</sequence>
<feature type="transmembrane region" description="Helical" evidence="1">
    <location>
        <begin position="80"/>
        <end position="102"/>
    </location>
</feature>
<evidence type="ECO:0000313" key="2">
    <source>
        <dbReference type="EMBL" id="KKN19364.1"/>
    </source>
</evidence>
<proteinExistence type="predicted"/>
<keyword evidence="1" id="KW-1133">Transmembrane helix</keyword>